<feature type="region of interest" description="Disordered" evidence="1">
    <location>
        <begin position="77"/>
        <end position="97"/>
    </location>
</feature>
<dbReference type="GeneID" id="34528453"/>
<evidence type="ECO:0000256" key="1">
    <source>
        <dbReference type="SAM" id="MobiDB-lite"/>
    </source>
</evidence>
<name>J7SAE2_HUIN7</name>
<evidence type="ECO:0000313" key="2">
    <source>
        <dbReference type="EMBL" id="CCK72679.1"/>
    </source>
</evidence>
<protein>
    <submittedName>
        <fullName evidence="2">Uncharacterized protein</fullName>
    </submittedName>
</protein>
<dbReference type="RefSeq" id="XP_022466924.1">
    <property type="nucleotide sequence ID" value="XM_022610648.1"/>
</dbReference>
<dbReference type="AlphaFoldDB" id="J7SAE2"/>
<dbReference type="KEGG" id="kng:KNAG_0L00560"/>
<feature type="compositionally biased region" description="Polar residues" evidence="1">
    <location>
        <begin position="177"/>
        <end position="186"/>
    </location>
</feature>
<reference evidence="3" key="2">
    <citation type="submission" date="2012-08" db="EMBL/GenBank/DDBJ databases">
        <title>Genome sequence of Kazachstania naganishii.</title>
        <authorList>
            <person name="Gordon J.L."/>
            <person name="Armisen D."/>
            <person name="Proux-Wera E."/>
            <person name="OhEigeartaigh S.S."/>
            <person name="Byrne K.P."/>
            <person name="Wolfe K.H."/>
        </authorList>
    </citation>
    <scope>NUCLEOTIDE SEQUENCE [LARGE SCALE GENOMIC DNA]</scope>
    <source>
        <strain evidence="3">ATCC MYA-139 / BCRC 22969 / CBS 8797 / CCRC 22969 / KCTC 17520 / NBRC 10181 / NCYC 3082</strain>
    </source>
</reference>
<feature type="compositionally biased region" description="Polar residues" evidence="1">
    <location>
        <begin position="157"/>
        <end position="169"/>
    </location>
</feature>
<dbReference type="Proteomes" id="UP000006310">
    <property type="component" value="Chromosome 12"/>
</dbReference>
<sequence>MNVSSLPNFALYHQTASQSEHPLRQNSSEQTVQMKIGYAAQNSSAQQQQQQYLSTTHDESIAMEARRRLNFKKSFLDDPTFYPEISSNQPGPYRNNKPYIGNVYNQITSLSNMMMSRQQQAQAQSQSQSQPQGSMNSPSKSPPFVPMPGGEKALKNQHFQFRQAQSQFQLPAKKMGNVSNHRSQQGDPYLMN</sequence>
<dbReference type="HOGENOM" id="CLU_1415366_0_0_1"/>
<gene>
    <name evidence="2" type="primary">KNAG0L00560</name>
    <name evidence="2" type="ordered locus">KNAG_0L00560</name>
</gene>
<proteinExistence type="predicted"/>
<organism evidence="2 3">
    <name type="scientific">Huiozyma naganishii (strain ATCC MYA-139 / BCRC 22969 / CBS 8797 / KCTC 17520 / NBRC 10181 / NCYC 3082 / Yp74L-3)</name>
    <name type="common">Yeast</name>
    <name type="synonym">Kazachstania naganishii</name>
    <dbReference type="NCBI Taxonomy" id="1071383"/>
    <lineage>
        <taxon>Eukaryota</taxon>
        <taxon>Fungi</taxon>
        <taxon>Dikarya</taxon>
        <taxon>Ascomycota</taxon>
        <taxon>Saccharomycotina</taxon>
        <taxon>Saccharomycetes</taxon>
        <taxon>Saccharomycetales</taxon>
        <taxon>Saccharomycetaceae</taxon>
        <taxon>Huiozyma</taxon>
    </lineage>
</organism>
<feature type="compositionally biased region" description="Low complexity" evidence="1">
    <location>
        <begin position="115"/>
        <end position="139"/>
    </location>
</feature>
<keyword evidence="3" id="KW-1185">Reference proteome</keyword>
<dbReference type="OrthoDB" id="4066814at2759"/>
<reference evidence="2 3" key="1">
    <citation type="journal article" date="2011" name="Proc. Natl. Acad. Sci. U.S.A.">
        <title>Evolutionary erosion of yeast sex chromosomes by mating-type switching accidents.</title>
        <authorList>
            <person name="Gordon J.L."/>
            <person name="Armisen D."/>
            <person name="Proux-Wera E."/>
            <person name="Oheigeartaigh S.S."/>
            <person name="Byrne K.P."/>
            <person name="Wolfe K.H."/>
        </authorList>
    </citation>
    <scope>NUCLEOTIDE SEQUENCE [LARGE SCALE GENOMIC DNA]</scope>
    <source>
        <strain evidence="3">ATCC MYA-139 / BCRC 22969 / CBS 8797 / CCRC 22969 / KCTC 17520 / NBRC 10181 / NCYC 3082</strain>
    </source>
</reference>
<feature type="region of interest" description="Disordered" evidence="1">
    <location>
        <begin position="115"/>
        <end position="192"/>
    </location>
</feature>
<accession>J7SAE2</accession>
<evidence type="ECO:0000313" key="3">
    <source>
        <dbReference type="Proteomes" id="UP000006310"/>
    </source>
</evidence>
<dbReference type="EMBL" id="HE978325">
    <property type="protein sequence ID" value="CCK72679.1"/>
    <property type="molecule type" value="Genomic_DNA"/>
</dbReference>